<comment type="caution">
    <text evidence="3">The sequence shown here is derived from an EMBL/GenBank/DDBJ whole genome shotgun (WGS) entry which is preliminary data.</text>
</comment>
<dbReference type="Proteomes" id="UP000553776">
    <property type="component" value="Unassembled WGS sequence"/>
</dbReference>
<proteinExistence type="predicted"/>
<dbReference type="EMBL" id="JACJVR010000128">
    <property type="protein sequence ID" value="MBB6695473.1"/>
    <property type="molecule type" value="Genomic_DNA"/>
</dbReference>
<keyword evidence="2" id="KW-0812">Transmembrane</keyword>
<feature type="compositionally biased region" description="Basic and acidic residues" evidence="1">
    <location>
        <begin position="119"/>
        <end position="128"/>
    </location>
</feature>
<protein>
    <submittedName>
        <fullName evidence="3">Uncharacterized protein</fullName>
    </submittedName>
</protein>
<dbReference type="AlphaFoldDB" id="A0A841UB66"/>
<feature type="transmembrane region" description="Helical" evidence="2">
    <location>
        <begin position="12"/>
        <end position="30"/>
    </location>
</feature>
<evidence type="ECO:0000313" key="3">
    <source>
        <dbReference type="EMBL" id="MBB6695473.1"/>
    </source>
</evidence>
<evidence type="ECO:0000256" key="2">
    <source>
        <dbReference type="SAM" id="Phobius"/>
    </source>
</evidence>
<evidence type="ECO:0000256" key="1">
    <source>
        <dbReference type="SAM" id="MobiDB-lite"/>
    </source>
</evidence>
<gene>
    <name evidence="3" type="ORF">H7B90_29165</name>
</gene>
<accession>A0A841UB66</accession>
<feature type="compositionally biased region" description="Pro residues" evidence="1">
    <location>
        <begin position="130"/>
        <end position="148"/>
    </location>
</feature>
<keyword evidence="4" id="KW-1185">Reference proteome</keyword>
<organism evidence="3 4">
    <name type="scientific">Cohnella xylanilytica</name>
    <dbReference type="NCBI Taxonomy" id="557555"/>
    <lineage>
        <taxon>Bacteria</taxon>
        <taxon>Bacillati</taxon>
        <taxon>Bacillota</taxon>
        <taxon>Bacilli</taxon>
        <taxon>Bacillales</taxon>
        <taxon>Paenibacillaceae</taxon>
        <taxon>Cohnella</taxon>
    </lineage>
</organism>
<sequence>MEQLFEFLVRHYYIVIVVVWMLYAMFFRKSPIEKRPPNRMPNFGGGGLSRPKPSPSANRPEKRADAPGEASPFPEPSEPRSRPESPRRRLERSEPWPSERPEAGSEPSGFPADGSGRPSRLDSERSEPVRPQPESPARPVSSSPPPAPGRSGAAERSASGAGYAAAEAADRMAAVAAASPASAGEQPLAAAAPEAPGLRLPRDELSRAIVWAEILGPPRSRKPYRR</sequence>
<dbReference type="RefSeq" id="WP_185139421.1">
    <property type="nucleotide sequence ID" value="NZ_BORM01000014.1"/>
</dbReference>
<feature type="compositionally biased region" description="Basic and acidic residues" evidence="1">
    <location>
        <begin position="77"/>
        <end position="103"/>
    </location>
</feature>
<reference evidence="3 4" key="1">
    <citation type="submission" date="2020-08" db="EMBL/GenBank/DDBJ databases">
        <title>Cohnella phylogeny.</title>
        <authorList>
            <person name="Dunlap C."/>
        </authorList>
    </citation>
    <scope>NUCLEOTIDE SEQUENCE [LARGE SCALE GENOMIC DNA]</scope>
    <source>
        <strain evidence="3 4">DSM 25239</strain>
    </source>
</reference>
<feature type="region of interest" description="Disordered" evidence="1">
    <location>
        <begin position="33"/>
        <end position="200"/>
    </location>
</feature>
<feature type="compositionally biased region" description="Low complexity" evidence="1">
    <location>
        <begin position="149"/>
        <end position="199"/>
    </location>
</feature>
<keyword evidence="2" id="KW-1133">Transmembrane helix</keyword>
<name>A0A841UB66_9BACL</name>
<evidence type="ECO:0000313" key="4">
    <source>
        <dbReference type="Proteomes" id="UP000553776"/>
    </source>
</evidence>
<keyword evidence="2" id="KW-0472">Membrane</keyword>